<dbReference type="GO" id="GO:0007165">
    <property type="term" value="P:signal transduction"/>
    <property type="evidence" value="ECO:0007669"/>
    <property type="project" value="UniProtKB-KW"/>
</dbReference>
<evidence type="ECO:0000256" key="8">
    <source>
        <dbReference type="RuleBase" id="RU363108"/>
    </source>
</evidence>
<dbReference type="GO" id="GO:0005886">
    <property type="term" value="C:plasma membrane"/>
    <property type="evidence" value="ECO:0007669"/>
    <property type="project" value="UniProtKB-SubCell"/>
</dbReference>
<dbReference type="KEGG" id="bman:114240502"/>
<evidence type="ECO:0000256" key="4">
    <source>
        <dbReference type="ARBA" id="ARBA00022989"/>
    </source>
</evidence>
<keyword evidence="6 8" id="KW-0675">Receptor</keyword>
<dbReference type="PANTHER" id="PTHR21143:SF123">
    <property type="entry name" value="GUSTATORY RECEPTOR FOR SUGAR TASTE 43A-RELATED"/>
    <property type="match status" value="1"/>
</dbReference>
<keyword evidence="7 8" id="KW-0807">Transducer</keyword>
<dbReference type="Proteomes" id="UP000504629">
    <property type="component" value="Unplaced"/>
</dbReference>
<gene>
    <name evidence="10" type="primary">LOC114240502</name>
</gene>
<evidence type="ECO:0000313" key="9">
    <source>
        <dbReference type="Proteomes" id="UP000504629"/>
    </source>
</evidence>
<dbReference type="Pfam" id="PF08395">
    <property type="entry name" value="7tm_7"/>
    <property type="match status" value="1"/>
</dbReference>
<dbReference type="GO" id="GO:0050909">
    <property type="term" value="P:sensory perception of taste"/>
    <property type="evidence" value="ECO:0007669"/>
    <property type="project" value="InterPro"/>
</dbReference>
<dbReference type="GeneID" id="114240502"/>
<proteinExistence type="inferred from homology"/>
<keyword evidence="9" id="KW-1185">Reference proteome</keyword>
<feature type="transmembrane region" description="Helical" evidence="8">
    <location>
        <begin position="354"/>
        <end position="377"/>
    </location>
</feature>
<keyword evidence="3 8" id="KW-0812">Transmembrane</keyword>
<dbReference type="GO" id="GO:0043025">
    <property type="term" value="C:neuronal cell body"/>
    <property type="evidence" value="ECO:0007669"/>
    <property type="project" value="TreeGrafter"/>
</dbReference>
<sequence length="487" mass="54833">MTMDLNVITATKCDEFTRIYYKELFCLEATKIDQLPREMPPSPDLRADEPKTPCLVGGAHAFILKISSFCGLAPLRFESRSQEYAVTISKGKCFYSYILVTFLVICTIYGLVAEIGVGVEKSVRMSSRMSQVVSACDILVVAVTAGVGVYGAPARMRTMLSYMENIVAVDRELGRHHSAATERKLCALLLLILLSFTILLVDDFCFYAMQAGKTGRQWEIVTNYAGFYFLWYIVMVLELQFAFTALSLRARLKLFNEALNVTASQVCKPVKKPKNSQLSVYATSVRPVSCKRENVIVETIRVRDKDDAFVMMKTADGVPCLQVPPCEAVGRLSRMRCTLCEVTRHIADGYGLPLVIILMSTLLHLIVTPYFLIMEIIVSTHRLHFLVLQFLWCTTHLIRMLVVVEPCHYTMREGKRTEDIVCRLMTLAPHGGVLSSRLEVLSRLLMLQNISYSPLGMCTLDRPLMVTVLGAVTTYLVILIQFQRYDS</sequence>
<evidence type="ECO:0000256" key="5">
    <source>
        <dbReference type="ARBA" id="ARBA00023136"/>
    </source>
</evidence>
<feature type="transmembrane region" description="Helical" evidence="8">
    <location>
        <begin position="132"/>
        <end position="153"/>
    </location>
</feature>
<dbReference type="GO" id="GO:0008049">
    <property type="term" value="P:male courtship behavior"/>
    <property type="evidence" value="ECO:0007669"/>
    <property type="project" value="TreeGrafter"/>
</dbReference>
<feature type="transmembrane region" description="Helical" evidence="8">
    <location>
        <begin position="464"/>
        <end position="482"/>
    </location>
</feature>
<comment type="function">
    <text evidence="8">Gustatory receptor which mediates acceptance or avoidance behavior, depending on its substrates.</text>
</comment>
<dbReference type="AlphaFoldDB" id="A0A6J2JC25"/>
<dbReference type="CTD" id="100174818"/>
<keyword evidence="4 8" id="KW-1133">Transmembrane helix</keyword>
<dbReference type="GO" id="GO:0030425">
    <property type="term" value="C:dendrite"/>
    <property type="evidence" value="ECO:0007669"/>
    <property type="project" value="TreeGrafter"/>
</dbReference>
<feature type="transmembrane region" description="Helical" evidence="8">
    <location>
        <begin position="185"/>
        <end position="209"/>
    </location>
</feature>
<evidence type="ECO:0000256" key="2">
    <source>
        <dbReference type="ARBA" id="ARBA00022475"/>
    </source>
</evidence>
<evidence type="ECO:0000313" key="10">
    <source>
        <dbReference type="RefSeq" id="XP_028026868.1"/>
    </source>
</evidence>
<name>A0A6J2JC25_BOMMA</name>
<comment type="similarity">
    <text evidence="8">Belongs to the insect chemoreceptor superfamily. Gustatory receptor (GR) family.</text>
</comment>
<feature type="transmembrane region" description="Helical" evidence="8">
    <location>
        <begin position="94"/>
        <end position="112"/>
    </location>
</feature>
<organism evidence="9 10">
    <name type="scientific">Bombyx mandarina</name>
    <name type="common">Wild silk moth</name>
    <name type="synonym">Wild silkworm</name>
    <dbReference type="NCBI Taxonomy" id="7092"/>
    <lineage>
        <taxon>Eukaryota</taxon>
        <taxon>Metazoa</taxon>
        <taxon>Ecdysozoa</taxon>
        <taxon>Arthropoda</taxon>
        <taxon>Hexapoda</taxon>
        <taxon>Insecta</taxon>
        <taxon>Pterygota</taxon>
        <taxon>Neoptera</taxon>
        <taxon>Endopterygota</taxon>
        <taxon>Lepidoptera</taxon>
        <taxon>Glossata</taxon>
        <taxon>Ditrysia</taxon>
        <taxon>Bombycoidea</taxon>
        <taxon>Bombycidae</taxon>
        <taxon>Bombycinae</taxon>
        <taxon>Bombyx</taxon>
    </lineage>
</organism>
<dbReference type="PANTHER" id="PTHR21143">
    <property type="entry name" value="INVERTEBRATE GUSTATORY RECEPTOR"/>
    <property type="match status" value="1"/>
</dbReference>
<evidence type="ECO:0000256" key="3">
    <source>
        <dbReference type="ARBA" id="ARBA00022692"/>
    </source>
</evidence>
<dbReference type="RefSeq" id="XP_028026868.1">
    <property type="nucleotide sequence ID" value="XM_028171067.1"/>
</dbReference>
<feature type="transmembrane region" description="Helical" evidence="8">
    <location>
        <begin position="229"/>
        <end position="248"/>
    </location>
</feature>
<reference evidence="10" key="1">
    <citation type="submission" date="2025-08" db="UniProtKB">
        <authorList>
            <consortium name="RefSeq"/>
        </authorList>
    </citation>
    <scope>IDENTIFICATION</scope>
    <source>
        <tissue evidence="10">Silk gland</tissue>
    </source>
</reference>
<dbReference type="OrthoDB" id="6478931at2759"/>
<dbReference type="GO" id="GO:0030424">
    <property type="term" value="C:axon"/>
    <property type="evidence" value="ECO:0007669"/>
    <property type="project" value="TreeGrafter"/>
</dbReference>
<dbReference type="GO" id="GO:0007635">
    <property type="term" value="P:chemosensory behavior"/>
    <property type="evidence" value="ECO:0007669"/>
    <property type="project" value="TreeGrafter"/>
</dbReference>
<protein>
    <recommendedName>
        <fullName evidence="8">Gustatory receptor</fullName>
    </recommendedName>
</protein>
<keyword evidence="5 8" id="KW-0472">Membrane</keyword>
<evidence type="ECO:0000256" key="6">
    <source>
        <dbReference type="ARBA" id="ARBA00023170"/>
    </source>
</evidence>
<keyword evidence="2 8" id="KW-1003">Cell membrane</keyword>
<evidence type="ECO:0000256" key="1">
    <source>
        <dbReference type="ARBA" id="ARBA00004651"/>
    </source>
</evidence>
<dbReference type="InterPro" id="IPR013604">
    <property type="entry name" value="7TM_chemorcpt"/>
</dbReference>
<comment type="caution">
    <text evidence="8">Lacks conserved residue(s) required for the propagation of feature annotation.</text>
</comment>
<accession>A0A6J2JC25</accession>
<comment type="subcellular location">
    <subcellularLocation>
        <location evidence="1 8">Cell membrane</location>
        <topology evidence="1 8">Multi-pass membrane protein</topology>
    </subcellularLocation>
</comment>
<evidence type="ECO:0000256" key="7">
    <source>
        <dbReference type="ARBA" id="ARBA00023224"/>
    </source>
</evidence>